<feature type="domain" description="S phase cyclin A-associated protein in the endoplasmic reticulum N-terminal" evidence="2">
    <location>
        <begin position="95"/>
        <end position="139"/>
    </location>
</feature>
<dbReference type="Proteomes" id="UP000314294">
    <property type="component" value="Unassembled WGS sequence"/>
</dbReference>
<name>A0A4Z2GVA3_9TELE</name>
<organism evidence="3 4">
    <name type="scientific">Liparis tanakae</name>
    <name type="common">Tanaka's snailfish</name>
    <dbReference type="NCBI Taxonomy" id="230148"/>
    <lineage>
        <taxon>Eukaryota</taxon>
        <taxon>Metazoa</taxon>
        <taxon>Chordata</taxon>
        <taxon>Craniata</taxon>
        <taxon>Vertebrata</taxon>
        <taxon>Euteleostomi</taxon>
        <taxon>Actinopterygii</taxon>
        <taxon>Neopterygii</taxon>
        <taxon>Teleostei</taxon>
        <taxon>Neoteleostei</taxon>
        <taxon>Acanthomorphata</taxon>
        <taxon>Eupercaria</taxon>
        <taxon>Perciformes</taxon>
        <taxon>Cottioidei</taxon>
        <taxon>Cottales</taxon>
        <taxon>Liparidae</taxon>
        <taxon>Liparis</taxon>
    </lineage>
</organism>
<reference evidence="3 4" key="1">
    <citation type="submission" date="2019-03" db="EMBL/GenBank/DDBJ databases">
        <title>First draft genome of Liparis tanakae, snailfish: a comprehensive survey of snailfish specific genes.</title>
        <authorList>
            <person name="Kim W."/>
            <person name="Song I."/>
            <person name="Jeong J.-H."/>
            <person name="Kim D."/>
            <person name="Kim S."/>
            <person name="Ryu S."/>
            <person name="Song J.Y."/>
            <person name="Lee S.K."/>
        </authorList>
    </citation>
    <scope>NUCLEOTIDE SEQUENCE [LARGE SCALE GENOMIC DNA]</scope>
    <source>
        <tissue evidence="3">Muscle</tissue>
    </source>
</reference>
<feature type="region of interest" description="Disordered" evidence="1">
    <location>
        <begin position="43"/>
        <end position="99"/>
    </location>
</feature>
<dbReference type="PANTHER" id="PTHR31434">
    <property type="entry name" value="S PHASE CYCLIN A-ASSOCIATED PROTEIN IN THE ENDOPLASMIC RETICULUM"/>
    <property type="match status" value="1"/>
</dbReference>
<dbReference type="InterPro" id="IPR032446">
    <property type="entry name" value="SCAPER_N"/>
</dbReference>
<accession>A0A4Z2GVA3</accession>
<evidence type="ECO:0000256" key="1">
    <source>
        <dbReference type="SAM" id="MobiDB-lite"/>
    </source>
</evidence>
<dbReference type="Pfam" id="PF16501">
    <property type="entry name" value="SCAPER_N"/>
    <property type="match status" value="1"/>
</dbReference>
<evidence type="ECO:0000313" key="4">
    <source>
        <dbReference type="Proteomes" id="UP000314294"/>
    </source>
</evidence>
<dbReference type="PANTHER" id="PTHR31434:SF2">
    <property type="entry name" value="S PHASE CYCLIN A-ASSOCIATED PROTEIN IN THE ENDOPLASMIC RETICULUM"/>
    <property type="match status" value="1"/>
</dbReference>
<evidence type="ECO:0000313" key="3">
    <source>
        <dbReference type="EMBL" id="TNN57025.1"/>
    </source>
</evidence>
<protein>
    <submittedName>
        <fullName evidence="3">S phase cyclin A-associated protein in the endoplasmic reticulum</fullName>
    </submittedName>
</protein>
<feature type="region of interest" description="Disordered" evidence="1">
    <location>
        <begin position="1"/>
        <end position="25"/>
    </location>
</feature>
<dbReference type="AlphaFoldDB" id="A0A4Z2GVA3"/>
<dbReference type="EMBL" id="SRLO01000415">
    <property type="protein sequence ID" value="TNN57025.1"/>
    <property type="molecule type" value="Genomic_DNA"/>
</dbReference>
<gene>
    <name evidence="3" type="primary">SCAPER_3</name>
    <name evidence="3" type="ORF">EYF80_032746</name>
</gene>
<feature type="compositionally biased region" description="Polar residues" evidence="1">
    <location>
        <begin position="54"/>
        <end position="67"/>
    </location>
</feature>
<sequence>MAPKPSNRKASFQRSNSHDKVRKIVAEEGRAARNLIAWSVPLESKEEDAKSKSHSSSRAQRINSSQQRNKKQNAESKVNAGILLDKGPEKSPTKARQPRKVDLRARYWAFLFDNLRRAVDEIYVTCESDQSVVECKVSLL</sequence>
<evidence type="ECO:0000259" key="2">
    <source>
        <dbReference type="Pfam" id="PF16501"/>
    </source>
</evidence>
<feature type="compositionally biased region" description="Basic and acidic residues" evidence="1">
    <location>
        <begin position="16"/>
        <end position="25"/>
    </location>
</feature>
<keyword evidence="4" id="KW-1185">Reference proteome</keyword>
<comment type="caution">
    <text evidence="3">The sequence shown here is derived from an EMBL/GenBank/DDBJ whole genome shotgun (WGS) entry which is preliminary data.</text>
</comment>
<dbReference type="OrthoDB" id="71500at2759"/>
<proteinExistence type="predicted"/>